<keyword evidence="1" id="KW-0812">Transmembrane</keyword>
<reference evidence="2 3" key="1">
    <citation type="submission" date="2017-08" db="EMBL/GenBank/DDBJ databases">
        <title>The whole genome shortgun sequences of strain Leeuwenhoekiella nanhaiensis G18 from the South China Sea.</title>
        <authorList>
            <person name="Liu Q."/>
        </authorList>
    </citation>
    <scope>NUCLEOTIDE SEQUENCE [LARGE SCALE GENOMIC DNA]</scope>
    <source>
        <strain evidence="2 3">G18</strain>
    </source>
</reference>
<evidence type="ECO:0000313" key="2">
    <source>
        <dbReference type="EMBL" id="PHQ31269.1"/>
    </source>
</evidence>
<sequence>MVFLLVYFLLTNKRDRWITWGLILLTLRDFVHLFFERTWGAELYLILSTLSYILFIIERLPFLKASGFKKSSFLIAGLLSLGNITILYMLSGFVENQMQDTLELPLFYCLGGSLILLVSSAYYYNFTLNSNRSLRFALMVTGFIIADVSACLAYYNDYEGLWYADRFFYAFSLGCLICFAIDSEGALREQEDIEMLKDRL</sequence>
<keyword evidence="1" id="KW-1133">Transmembrane helix</keyword>
<evidence type="ECO:0000313" key="3">
    <source>
        <dbReference type="Proteomes" id="UP000229433"/>
    </source>
</evidence>
<dbReference type="Proteomes" id="UP000229433">
    <property type="component" value="Unassembled WGS sequence"/>
</dbReference>
<feature type="transmembrane region" description="Helical" evidence="1">
    <location>
        <begin position="167"/>
        <end position="187"/>
    </location>
</feature>
<feature type="transmembrane region" description="Helical" evidence="1">
    <location>
        <begin position="41"/>
        <end position="60"/>
    </location>
</feature>
<organism evidence="2 3">
    <name type="scientific">Leeuwenhoekiella nanhaiensis</name>
    <dbReference type="NCBI Taxonomy" id="1655491"/>
    <lineage>
        <taxon>Bacteria</taxon>
        <taxon>Pseudomonadati</taxon>
        <taxon>Bacteroidota</taxon>
        <taxon>Flavobacteriia</taxon>
        <taxon>Flavobacteriales</taxon>
        <taxon>Flavobacteriaceae</taxon>
        <taxon>Leeuwenhoekiella</taxon>
    </lineage>
</organism>
<dbReference type="EMBL" id="NQXA01000001">
    <property type="protein sequence ID" value="PHQ31269.1"/>
    <property type="molecule type" value="Genomic_DNA"/>
</dbReference>
<name>A0A2G1VXW2_9FLAO</name>
<feature type="transmembrane region" description="Helical" evidence="1">
    <location>
        <begin position="105"/>
        <end position="124"/>
    </location>
</feature>
<feature type="transmembrane region" description="Helical" evidence="1">
    <location>
        <begin position="72"/>
        <end position="93"/>
    </location>
</feature>
<feature type="transmembrane region" description="Helical" evidence="1">
    <location>
        <begin position="136"/>
        <end position="155"/>
    </location>
</feature>
<keyword evidence="1" id="KW-0472">Membrane</keyword>
<protein>
    <submittedName>
        <fullName evidence="2">Uncharacterized protein</fullName>
    </submittedName>
</protein>
<gene>
    <name evidence="2" type="ORF">CJ305_03380</name>
</gene>
<comment type="caution">
    <text evidence="2">The sequence shown here is derived from an EMBL/GenBank/DDBJ whole genome shotgun (WGS) entry which is preliminary data.</text>
</comment>
<dbReference type="AlphaFoldDB" id="A0A2G1VXW2"/>
<keyword evidence="3" id="KW-1185">Reference proteome</keyword>
<proteinExistence type="predicted"/>
<accession>A0A2G1VXW2</accession>
<evidence type="ECO:0000256" key="1">
    <source>
        <dbReference type="SAM" id="Phobius"/>
    </source>
</evidence>